<evidence type="ECO:0000313" key="17">
    <source>
        <dbReference type="Proteomes" id="UP001054252"/>
    </source>
</evidence>
<dbReference type="Gene3D" id="1.10.357.90">
    <property type="match status" value="1"/>
</dbReference>
<evidence type="ECO:0000256" key="2">
    <source>
        <dbReference type="ARBA" id="ARBA00012493"/>
    </source>
</evidence>
<organism evidence="16 17">
    <name type="scientific">Rubroshorea leprosula</name>
    <dbReference type="NCBI Taxonomy" id="152421"/>
    <lineage>
        <taxon>Eukaryota</taxon>
        <taxon>Viridiplantae</taxon>
        <taxon>Streptophyta</taxon>
        <taxon>Embryophyta</taxon>
        <taxon>Tracheophyta</taxon>
        <taxon>Spermatophyta</taxon>
        <taxon>Magnoliopsida</taxon>
        <taxon>eudicotyledons</taxon>
        <taxon>Gunneridae</taxon>
        <taxon>Pentapetalae</taxon>
        <taxon>rosids</taxon>
        <taxon>malvids</taxon>
        <taxon>Malvales</taxon>
        <taxon>Dipterocarpaceae</taxon>
        <taxon>Rubroshorea</taxon>
    </lineage>
</organism>
<accession>A0AAV5M0V3</accession>
<dbReference type="InterPro" id="IPR049139">
    <property type="entry name" value="TERT_C"/>
</dbReference>
<evidence type="ECO:0000256" key="4">
    <source>
        <dbReference type="ARBA" id="ARBA00022454"/>
    </source>
</evidence>
<keyword evidence="10 13" id="KW-0695">RNA-directed DNA polymerase</keyword>
<keyword evidence="14" id="KW-1133">Transmembrane helix</keyword>
<evidence type="ECO:0000256" key="9">
    <source>
        <dbReference type="ARBA" id="ARBA00022895"/>
    </source>
</evidence>
<dbReference type="InterPro" id="IPR003545">
    <property type="entry name" value="Telomerase_RT"/>
</dbReference>
<protein>
    <recommendedName>
        <fullName evidence="3 13">Telomerase reverse transcriptase</fullName>
        <ecNumber evidence="2 13">2.7.7.49</ecNumber>
    </recommendedName>
    <alternativeName>
        <fullName evidence="13">Telomerase catalytic subunit</fullName>
    </alternativeName>
</protein>
<comment type="caution">
    <text evidence="16">The sequence shown here is derived from an EMBL/GenBank/DDBJ whole genome shotgun (WGS) entry which is preliminary data.</text>
</comment>
<dbReference type="PRINTS" id="PR01365">
    <property type="entry name" value="TELOMERASERT"/>
</dbReference>
<dbReference type="Pfam" id="PF21399">
    <property type="entry name" value="TERT_C"/>
    <property type="match status" value="1"/>
</dbReference>
<dbReference type="GO" id="GO:0007004">
    <property type="term" value="P:telomere maintenance via telomerase"/>
    <property type="evidence" value="ECO:0007669"/>
    <property type="project" value="TreeGrafter"/>
</dbReference>
<keyword evidence="8 13" id="KW-0460">Magnesium</keyword>
<name>A0AAV5M0V3_9ROSI</name>
<dbReference type="EMBL" id="BPVZ01000167">
    <property type="protein sequence ID" value="GKV43306.1"/>
    <property type="molecule type" value="Genomic_DNA"/>
</dbReference>
<dbReference type="InterPro" id="IPR021891">
    <property type="entry name" value="Telomerase_RBD"/>
</dbReference>
<sequence>MQCCCSLIYEVPQLISERHHIDRQSMLYSMERSLSGLAQNHVLKTLKPNISGSKSLFEKIFGLSDGNARAQSMPCFHSTGSFLLQSGCQYHYLVKLLKMLIHRSRRCNYLRLLEKHCALPILDSMAARSSSTVLESEEMGMETHDTQSESTRTYCSKSQVVSFIWAVCRSIIPPDLLGSPSNWRILRSNISKFLGLRKFEKFSVRQCIYKLKTSSFPFLSSKHPSCECDVKSFAGQNENIQKLLRGIKDSLTNAKHKLFVNWIFWFFSCLVVPLIQANFYVTESEHGKHDLYYYRKSAWMKLTDRAINCLKDGIYNPLNEAAVRNILSKRSFGFSKLRLRPKNTGVRMLANLKAPSRLPRKGFSSRGKCVGTQRNKQSHDRTGKFVNFKSVNSILRDTHAVLKGLQLKEPEKLGSSVFDYNDVYRRLCPFLMSLRNVSTTLPGLFIVVSDVSKAFDSVIQDKLISVMKEVIVEDEYVLQQSCQVVCMERSLWEHKNVLLTDRTLDTDLTSFKPCVPFRSLHSILVNQGCSRLVKKEDICFNLKEHLKQNVVQFDKNFYLQIKGIPQGSVLSSLLCSLYYGHMERNLIIPLLERVSKDITEDLLTQQISSSASTMQNLRDVAVIAPLRYLLLRFIDDFLFISMSKALAAAFFSMLKGGIPDYNCYMNHEKFCSNFDIGHQLGHPSNRVCVSEKGIPYICWSGLLINSCTLEVQADYSRYLINHLRSALTVRWQDRPGHNLKRKVCDFLRPKCHTIFFDSNINSAAVVRLNIYQAFLLCAMKFHCYVSELSYICKLRAQFYLKIIMRSLRYMYRLIRRRMHSSYGGHNFRPILNLQDQEVKWLGLHAYIQVLKMKQSRHKVLLSLLNSKYCAHKLTGNTSSDLNYAIERSNSSSLWRIKY</sequence>
<dbReference type="SMART" id="SM00975">
    <property type="entry name" value="Telomerase_RBD"/>
    <property type="match status" value="1"/>
</dbReference>
<dbReference type="GO" id="GO:0003720">
    <property type="term" value="F:telomerase activity"/>
    <property type="evidence" value="ECO:0007669"/>
    <property type="project" value="InterPro"/>
</dbReference>
<keyword evidence="7 13" id="KW-0479">Metal-binding</keyword>
<comment type="subcellular location">
    <subcellularLocation>
        <location evidence="13">Nucleus</location>
    </subcellularLocation>
    <subcellularLocation>
        <location evidence="13">Chromosome</location>
        <location evidence="13">Telomere</location>
    </subcellularLocation>
</comment>
<comment type="function">
    <text evidence="13">Telomerase is a ribonucleoprotein enzyme essential for the replication of chromosome termini in most eukaryotes. It elongates telomeres. It is a reverse transcriptase that adds simple sequence repeats to chromosome ends by copying a template sequence within the RNA component of the enzyme.</text>
</comment>
<evidence type="ECO:0000256" key="1">
    <source>
        <dbReference type="ARBA" id="ARBA00008001"/>
    </source>
</evidence>
<evidence type="ECO:0000256" key="13">
    <source>
        <dbReference type="RuleBase" id="RU365061"/>
    </source>
</evidence>
<dbReference type="GO" id="GO:0070034">
    <property type="term" value="F:telomerase RNA binding"/>
    <property type="evidence" value="ECO:0007669"/>
    <property type="project" value="TreeGrafter"/>
</dbReference>
<evidence type="ECO:0000256" key="14">
    <source>
        <dbReference type="SAM" id="Phobius"/>
    </source>
</evidence>
<dbReference type="Proteomes" id="UP001054252">
    <property type="component" value="Unassembled WGS sequence"/>
</dbReference>
<evidence type="ECO:0000256" key="12">
    <source>
        <dbReference type="ARBA" id="ARBA00048173"/>
    </source>
</evidence>
<feature type="domain" description="Reverse transcriptase" evidence="15">
    <location>
        <begin position="321"/>
        <end position="704"/>
    </location>
</feature>
<dbReference type="Gene3D" id="3.30.70.2630">
    <property type="match status" value="1"/>
</dbReference>
<feature type="transmembrane region" description="Helical" evidence="14">
    <location>
        <begin position="258"/>
        <end position="281"/>
    </location>
</feature>
<evidence type="ECO:0000259" key="15">
    <source>
        <dbReference type="PROSITE" id="PS50878"/>
    </source>
</evidence>
<keyword evidence="17" id="KW-1185">Reference proteome</keyword>
<evidence type="ECO:0000256" key="11">
    <source>
        <dbReference type="ARBA" id="ARBA00023242"/>
    </source>
</evidence>
<evidence type="ECO:0000256" key="3">
    <source>
        <dbReference type="ARBA" id="ARBA00016182"/>
    </source>
</evidence>
<dbReference type="PROSITE" id="PS50878">
    <property type="entry name" value="RT_POL"/>
    <property type="match status" value="1"/>
</dbReference>
<dbReference type="GO" id="GO:0000781">
    <property type="term" value="C:chromosome, telomeric region"/>
    <property type="evidence" value="ECO:0007669"/>
    <property type="project" value="UniProtKB-SubCell"/>
</dbReference>
<evidence type="ECO:0000256" key="8">
    <source>
        <dbReference type="ARBA" id="ARBA00022842"/>
    </source>
</evidence>
<keyword evidence="5 13" id="KW-0808">Transferase</keyword>
<dbReference type="PANTHER" id="PTHR12066:SF0">
    <property type="entry name" value="TELOMERASE REVERSE TRANSCRIPTASE"/>
    <property type="match status" value="1"/>
</dbReference>
<evidence type="ECO:0000256" key="10">
    <source>
        <dbReference type="ARBA" id="ARBA00022918"/>
    </source>
</evidence>
<dbReference type="EC" id="2.7.7.49" evidence="2 13"/>
<keyword evidence="11 13" id="KW-0539">Nucleus</keyword>
<evidence type="ECO:0000256" key="7">
    <source>
        <dbReference type="ARBA" id="ARBA00022723"/>
    </source>
</evidence>
<keyword evidence="14" id="KW-0812">Transmembrane</keyword>
<gene>
    <name evidence="16" type="ORF">SLEP1_g50612</name>
</gene>
<evidence type="ECO:0000256" key="6">
    <source>
        <dbReference type="ARBA" id="ARBA00022695"/>
    </source>
</evidence>
<dbReference type="AlphaFoldDB" id="A0AAV5M0V3"/>
<dbReference type="InterPro" id="IPR000477">
    <property type="entry name" value="RT_dom"/>
</dbReference>
<evidence type="ECO:0000256" key="5">
    <source>
        <dbReference type="ARBA" id="ARBA00022679"/>
    </source>
</evidence>
<dbReference type="GO" id="GO:0000333">
    <property type="term" value="C:telomerase catalytic core complex"/>
    <property type="evidence" value="ECO:0007669"/>
    <property type="project" value="TreeGrafter"/>
</dbReference>
<comment type="similarity">
    <text evidence="1 13">Belongs to the reverse transcriptase family. Telomerase subfamily.</text>
</comment>
<keyword evidence="14" id="KW-0472">Membrane</keyword>
<dbReference type="CDD" id="cd01648">
    <property type="entry name" value="TERT"/>
    <property type="match status" value="1"/>
</dbReference>
<reference evidence="16 17" key="1">
    <citation type="journal article" date="2021" name="Commun. Biol.">
        <title>The genome of Shorea leprosula (Dipterocarpaceae) highlights the ecological relevance of drought in aseasonal tropical rainforests.</title>
        <authorList>
            <person name="Ng K.K.S."/>
            <person name="Kobayashi M.J."/>
            <person name="Fawcett J.A."/>
            <person name="Hatakeyama M."/>
            <person name="Paape T."/>
            <person name="Ng C.H."/>
            <person name="Ang C.C."/>
            <person name="Tnah L.H."/>
            <person name="Lee C.T."/>
            <person name="Nishiyama T."/>
            <person name="Sese J."/>
            <person name="O'Brien M.J."/>
            <person name="Copetti D."/>
            <person name="Mohd Noor M.I."/>
            <person name="Ong R.C."/>
            <person name="Putra M."/>
            <person name="Sireger I.Z."/>
            <person name="Indrioko S."/>
            <person name="Kosugi Y."/>
            <person name="Izuno A."/>
            <person name="Isagi Y."/>
            <person name="Lee S.L."/>
            <person name="Shimizu K.K."/>
        </authorList>
    </citation>
    <scope>NUCLEOTIDE SEQUENCE [LARGE SCALE GENOMIC DNA]</scope>
    <source>
        <strain evidence="16">214</strain>
    </source>
</reference>
<evidence type="ECO:0000313" key="16">
    <source>
        <dbReference type="EMBL" id="GKV43306.1"/>
    </source>
</evidence>
<comment type="catalytic activity">
    <reaction evidence="12 13">
        <text>DNA(n) + a 2'-deoxyribonucleoside 5'-triphosphate = DNA(n+1) + diphosphate</text>
        <dbReference type="Rhea" id="RHEA:22508"/>
        <dbReference type="Rhea" id="RHEA-COMP:17339"/>
        <dbReference type="Rhea" id="RHEA-COMP:17340"/>
        <dbReference type="ChEBI" id="CHEBI:33019"/>
        <dbReference type="ChEBI" id="CHEBI:61560"/>
        <dbReference type="ChEBI" id="CHEBI:173112"/>
        <dbReference type="EC" id="2.7.7.49"/>
    </reaction>
</comment>
<dbReference type="GO" id="GO:0046872">
    <property type="term" value="F:metal ion binding"/>
    <property type="evidence" value="ECO:0007669"/>
    <property type="project" value="UniProtKB-KW"/>
</dbReference>
<dbReference type="PANTHER" id="PTHR12066">
    <property type="entry name" value="TELOMERASE REVERSE TRANSCRIPTASE"/>
    <property type="match status" value="1"/>
</dbReference>
<dbReference type="Pfam" id="PF12009">
    <property type="entry name" value="Telomerase_RBD"/>
    <property type="match status" value="1"/>
</dbReference>
<keyword evidence="6 13" id="KW-0548">Nucleotidyltransferase</keyword>
<keyword evidence="9 13" id="KW-0779">Telomere</keyword>
<proteinExistence type="inferred from homology"/>
<dbReference type="Gene3D" id="1.10.132.70">
    <property type="match status" value="1"/>
</dbReference>
<dbReference type="GO" id="GO:0042162">
    <property type="term" value="F:telomeric DNA binding"/>
    <property type="evidence" value="ECO:0007669"/>
    <property type="project" value="TreeGrafter"/>
</dbReference>
<keyword evidence="4 13" id="KW-0158">Chromosome</keyword>